<keyword evidence="10" id="KW-1185">Reference proteome</keyword>
<dbReference type="Gene3D" id="3.60.15.10">
    <property type="entry name" value="Ribonuclease Z/Hydroxyacylglutathione hydrolase-like"/>
    <property type="match status" value="1"/>
</dbReference>
<dbReference type="GO" id="GO:0019243">
    <property type="term" value="P:methylglyoxal catabolic process to D-lactate via S-lactoyl-glutathione"/>
    <property type="evidence" value="ECO:0007669"/>
    <property type="project" value="UniProtKB-UniRule"/>
</dbReference>
<dbReference type="PANTHER" id="PTHR43705">
    <property type="entry name" value="HYDROXYACYLGLUTATHIONE HYDROLASE"/>
    <property type="match status" value="1"/>
</dbReference>
<dbReference type="GO" id="GO:0046872">
    <property type="term" value="F:metal ion binding"/>
    <property type="evidence" value="ECO:0007669"/>
    <property type="project" value="UniProtKB-KW"/>
</dbReference>
<comment type="similarity">
    <text evidence="3 7">Belongs to the metallo-beta-lactamase superfamily. Glyoxalase II family.</text>
</comment>
<evidence type="ECO:0000256" key="3">
    <source>
        <dbReference type="ARBA" id="ARBA00006759"/>
    </source>
</evidence>
<dbReference type="NCBIfam" id="TIGR03413">
    <property type="entry name" value="GSH_gloB"/>
    <property type="match status" value="1"/>
</dbReference>
<evidence type="ECO:0000256" key="5">
    <source>
        <dbReference type="ARBA" id="ARBA00022801"/>
    </source>
</evidence>
<accession>A0A3N4VPV1</accession>
<dbReference type="Pfam" id="PF00753">
    <property type="entry name" value="Lactamase_B"/>
    <property type="match status" value="1"/>
</dbReference>
<feature type="binding site" evidence="7">
    <location>
        <position position="55"/>
    </location>
    <ligand>
        <name>Zn(2+)</name>
        <dbReference type="ChEBI" id="CHEBI:29105"/>
        <label>1</label>
    </ligand>
</feature>
<comment type="function">
    <text evidence="7">Thiolesterase that catalyzes the hydrolysis of S-D-lactoyl-glutathione to form glutathione and D-lactic acid.</text>
</comment>
<dbReference type="Pfam" id="PF16123">
    <property type="entry name" value="HAGH_C"/>
    <property type="match status" value="1"/>
</dbReference>
<dbReference type="PIRSF" id="PIRSF005457">
    <property type="entry name" value="Glx"/>
    <property type="match status" value="1"/>
</dbReference>
<comment type="subunit">
    <text evidence="7">Monomer.</text>
</comment>
<evidence type="ECO:0000313" key="10">
    <source>
        <dbReference type="Proteomes" id="UP000269708"/>
    </source>
</evidence>
<dbReference type="SMART" id="SM00849">
    <property type="entry name" value="Lactamase_B"/>
    <property type="match status" value="1"/>
</dbReference>
<proteinExistence type="inferred from homology"/>
<dbReference type="InterPro" id="IPR036866">
    <property type="entry name" value="RibonucZ/Hydroxyglut_hydro"/>
</dbReference>
<dbReference type="InterPro" id="IPR035680">
    <property type="entry name" value="Clx_II_MBL"/>
</dbReference>
<comment type="cofactor">
    <cofactor evidence="7">
        <name>Zn(2+)</name>
        <dbReference type="ChEBI" id="CHEBI:29105"/>
    </cofactor>
    <text evidence="7">Binds 2 Zn(2+) ions per subunit.</text>
</comment>
<feature type="binding site" evidence="7">
    <location>
        <position position="165"/>
    </location>
    <ligand>
        <name>Zn(2+)</name>
        <dbReference type="ChEBI" id="CHEBI:29105"/>
        <label>2</label>
    </ligand>
</feature>
<comment type="catalytic activity">
    <reaction evidence="1 7">
        <text>an S-(2-hydroxyacyl)glutathione + H2O = a 2-hydroxy carboxylate + glutathione + H(+)</text>
        <dbReference type="Rhea" id="RHEA:21864"/>
        <dbReference type="ChEBI" id="CHEBI:15377"/>
        <dbReference type="ChEBI" id="CHEBI:15378"/>
        <dbReference type="ChEBI" id="CHEBI:57925"/>
        <dbReference type="ChEBI" id="CHEBI:58896"/>
        <dbReference type="ChEBI" id="CHEBI:71261"/>
        <dbReference type="EC" id="3.1.2.6"/>
    </reaction>
</comment>
<dbReference type="InterPro" id="IPR017782">
    <property type="entry name" value="Hydroxyacylglutathione_Hdrlase"/>
</dbReference>
<dbReference type="InterPro" id="IPR050110">
    <property type="entry name" value="Glyoxalase_II_hydrolase"/>
</dbReference>
<dbReference type="RefSeq" id="WP_123768802.1">
    <property type="nucleotide sequence ID" value="NZ_RKQN01000001.1"/>
</dbReference>
<dbReference type="EC" id="3.1.2.6" evidence="7"/>
<keyword evidence="5 7" id="KW-0378">Hydrolase</keyword>
<evidence type="ECO:0000256" key="2">
    <source>
        <dbReference type="ARBA" id="ARBA00004963"/>
    </source>
</evidence>
<dbReference type="CDD" id="cd07723">
    <property type="entry name" value="hydroxyacylglutathione_hydrolase_MBL-fold"/>
    <property type="match status" value="1"/>
</dbReference>
<reference evidence="9 10" key="1">
    <citation type="submission" date="2018-11" db="EMBL/GenBank/DDBJ databases">
        <title>Genomic Encyclopedia of Type Strains, Phase IV (KMG-IV): sequencing the most valuable type-strain genomes for metagenomic binning, comparative biology and taxonomic classification.</title>
        <authorList>
            <person name="Goeker M."/>
        </authorList>
    </citation>
    <scope>NUCLEOTIDE SEQUENCE [LARGE SCALE GENOMIC DNA]</scope>
    <source>
        <strain evidence="9 10">DSM 25623</strain>
    </source>
</reference>
<organism evidence="9 10">
    <name type="scientific">Vulcaniibacterium tengchongense</name>
    <dbReference type="NCBI Taxonomy" id="1273429"/>
    <lineage>
        <taxon>Bacteria</taxon>
        <taxon>Pseudomonadati</taxon>
        <taxon>Pseudomonadota</taxon>
        <taxon>Gammaproteobacteria</taxon>
        <taxon>Lysobacterales</taxon>
        <taxon>Lysobacteraceae</taxon>
        <taxon>Vulcaniibacterium</taxon>
    </lineage>
</organism>
<dbReference type="OrthoDB" id="9802248at2"/>
<dbReference type="HAMAP" id="MF_01374">
    <property type="entry name" value="Glyoxalase_2"/>
    <property type="match status" value="1"/>
</dbReference>
<comment type="caution">
    <text evidence="9">The sequence shown here is derived from an EMBL/GenBank/DDBJ whole genome shotgun (WGS) entry which is preliminary data.</text>
</comment>
<protein>
    <recommendedName>
        <fullName evidence="7">Hydroxyacylglutathione hydrolase</fullName>
        <ecNumber evidence="7">3.1.2.6</ecNumber>
    </recommendedName>
    <alternativeName>
        <fullName evidence="7">Glyoxalase II</fullName>
        <shortName evidence="7">Glx II</shortName>
    </alternativeName>
</protein>
<feature type="binding site" evidence="7">
    <location>
        <position position="127"/>
    </location>
    <ligand>
        <name>Zn(2+)</name>
        <dbReference type="ChEBI" id="CHEBI:29105"/>
        <label>2</label>
    </ligand>
</feature>
<dbReference type="PANTHER" id="PTHR43705:SF1">
    <property type="entry name" value="HYDROXYACYLGLUTATHIONE HYDROLASE GLOB"/>
    <property type="match status" value="1"/>
</dbReference>
<gene>
    <name evidence="7" type="primary">gloB</name>
    <name evidence="9" type="ORF">EDC50_0413</name>
</gene>
<feature type="binding site" evidence="7">
    <location>
        <position position="53"/>
    </location>
    <ligand>
        <name>Zn(2+)</name>
        <dbReference type="ChEBI" id="CHEBI:29105"/>
        <label>1</label>
    </ligand>
</feature>
<comment type="pathway">
    <text evidence="2 7">Secondary metabolite metabolism; methylglyoxal degradation; (R)-lactate from methylglyoxal: step 2/2.</text>
</comment>
<evidence type="ECO:0000256" key="6">
    <source>
        <dbReference type="ARBA" id="ARBA00022833"/>
    </source>
</evidence>
<evidence type="ECO:0000313" key="9">
    <source>
        <dbReference type="EMBL" id="RPE81231.1"/>
    </source>
</evidence>
<evidence type="ECO:0000256" key="4">
    <source>
        <dbReference type="ARBA" id="ARBA00022723"/>
    </source>
</evidence>
<evidence type="ECO:0000256" key="7">
    <source>
        <dbReference type="HAMAP-Rule" id="MF_01374"/>
    </source>
</evidence>
<dbReference type="SUPFAM" id="SSF56281">
    <property type="entry name" value="Metallo-hydrolase/oxidoreductase"/>
    <property type="match status" value="1"/>
</dbReference>
<feature type="binding site" evidence="7">
    <location>
        <position position="127"/>
    </location>
    <ligand>
        <name>Zn(2+)</name>
        <dbReference type="ChEBI" id="CHEBI:29105"/>
        <label>1</label>
    </ligand>
</feature>
<evidence type="ECO:0000256" key="1">
    <source>
        <dbReference type="ARBA" id="ARBA00001623"/>
    </source>
</evidence>
<name>A0A3N4VPV1_9GAMM</name>
<evidence type="ECO:0000259" key="8">
    <source>
        <dbReference type="SMART" id="SM00849"/>
    </source>
</evidence>
<feature type="binding site" evidence="7">
    <location>
        <position position="110"/>
    </location>
    <ligand>
        <name>Zn(2+)</name>
        <dbReference type="ChEBI" id="CHEBI:29105"/>
        <label>1</label>
    </ligand>
</feature>
<keyword evidence="6 7" id="KW-0862">Zinc</keyword>
<dbReference type="AlphaFoldDB" id="A0A3N4VPV1"/>
<dbReference type="EMBL" id="RKQN01000001">
    <property type="protein sequence ID" value="RPE81231.1"/>
    <property type="molecule type" value="Genomic_DNA"/>
</dbReference>
<feature type="binding site" evidence="7">
    <location>
        <position position="58"/>
    </location>
    <ligand>
        <name>Zn(2+)</name>
        <dbReference type="ChEBI" id="CHEBI:29105"/>
        <label>2</label>
    </ligand>
</feature>
<feature type="domain" description="Metallo-beta-lactamase" evidence="8">
    <location>
        <begin position="11"/>
        <end position="165"/>
    </location>
</feature>
<dbReference type="InterPro" id="IPR032282">
    <property type="entry name" value="HAGH_C"/>
</dbReference>
<keyword evidence="4 7" id="KW-0479">Metal-binding</keyword>
<sequence length="255" mass="27339">MRLQALPVLSDNYIWILSDEAGARALIVDPGEAGPVLAAAAAGLRPAAILLTHHHHDHIGGVPALRERWPDLPVIAPGDERIATATRRVGDGERLELAGWRLEVLAVPGHTRSHVAYYGEGVLFCGDTLFSLGCGRLFEGSPAQMHASLARLTALPGDTRVCCGHEYTVANAAFAGVVEPDNPALRRRLEEARAMRADGRPTLPSTLAEECAANPFLRVGQAGVRARLAERLGRTPADDAEAFAELRRWKDGFAA</sequence>
<feature type="binding site" evidence="7">
    <location>
        <position position="57"/>
    </location>
    <ligand>
        <name>Zn(2+)</name>
        <dbReference type="ChEBI" id="CHEBI:29105"/>
        <label>2</label>
    </ligand>
</feature>
<dbReference type="GO" id="GO:0004416">
    <property type="term" value="F:hydroxyacylglutathione hydrolase activity"/>
    <property type="evidence" value="ECO:0007669"/>
    <property type="project" value="UniProtKB-UniRule"/>
</dbReference>
<dbReference type="Proteomes" id="UP000269708">
    <property type="component" value="Unassembled WGS sequence"/>
</dbReference>
<dbReference type="UniPathway" id="UPA00619">
    <property type="reaction ID" value="UER00676"/>
</dbReference>
<dbReference type="InterPro" id="IPR001279">
    <property type="entry name" value="Metallo-B-lactamas"/>
</dbReference>